<dbReference type="SUPFAM" id="SSF56672">
    <property type="entry name" value="DNA/RNA polymerases"/>
    <property type="match status" value="1"/>
</dbReference>
<evidence type="ECO:0000313" key="12">
    <source>
        <dbReference type="Proteomes" id="UP000069940"/>
    </source>
</evidence>
<dbReference type="PANTHER" id="PTHR37984:SF11">
    <property type="entry name" value="INTEGRASE CATALYTIC DOMAIN-CONTAINING PROTEIN"/>
    <property type="match status" value="1"/>
</dbReference>
<organism evidence="11 12">
    <name type="scientific">Aedes albopictus</name>
    <name type="common">Asian tiger mosquito</name>
    <name type="synonym">Stegomyia albopicta</name>
    <dbReference type="NCBI Taxonomy" id="7160"/>
    <lineage>
        <taxon>Eukaryota</taxon>
        <taxon>Metazoa</taxon>
        <taxon>Ecdysozoa</taxon>
        <taxon>Arthropoda</taxon>
        <taxon>Hexapoda</taxon>
        <taxon>Insecta</taxon>
        <taxon>Pterygota</taxon>
        <taxon>Neoptera</taxon>
        <taxon>Endopterygota</taxon>
        <taxon>Diptera</taxon>
        <taxon>Nematocera</taxon>
        <taxon>Culicoidea</taxon>
        <taxon>Culicidae</taxon>
        <taxon>Culicinae</taxon>
        <taxon>Aedini</taxon>
        <taxon>Aedes</taxon>
        <taxon>Stegomyia</taxon>
    </lineage>
</organism>
<keyword evidence="7" id="KW-0695">RNA-directed DNA polymerase</keyword>
<evidence type="ECO:0000256" key="5">
    <source>
        <dbReference type="ARBA" id="ARBA00022759"/>
    </source>
</evidence>
<dbReference type="PANTHER" id="PTHR37984">
    <property type="entry name" value="PROTEIN CBG26694"/>
    <property type="match status" value="1"/>
</dbReference>
<dbReference type="InterPro" id="IPR000477">
    <property type="entry name" value="RT_dom"/>
</dbReference>
<feature type="compositionally biased region" description="Basic and acidic residues" evidence="8">
    <location>
        <begin position="1228"/>
        <end position="1237"/>
    </location>
</feature>
<dbReference type="InterPro" id="IPR041588">
    <property type="entry name" value="Integrase_H2C2"/>
</dbReference>
<feature type="compositionally biased region" description="Polar residues" evidence="8">
    <location>
        <begin position="448"/>
        <end position="468"/>
    </location>
</feature>
<dbReference type="CDD" id="cd09274">
    <property type="entry name" value="RNase_HI_RT_Ty3"/>
    <property type="match status" value="1"/>
</dbReference>
<dbReference type="SMART" id="SM00343">
    <property type="entry name" value="ZnF_C2HC"/>
    <property type="match status" value="2"/>
</dbReference>
<reference evidence="11" key="2">
    <citation type="submission" date="2025-05" db="UniProtKB">
        <authorList>
            <consortium name="EnsemblMetazoa"/>
        </authorList>
    </citation>
    <scope>IDENTIFICATION</scope>
    <source>
        <strain evidence="11">Foshan</strain>
    </source>
</reference>
<dbReference type="Pfam" id="PF17917">
    <property type="entry name" value="RT_RNaseH"/>
    <property type="match status" value="1"/>
</dbReference>
<dbReference type="SUPFAM" id="SSF53098">
    <property type="entry name" value="Ribonuclease H-like"/>
    <property type="match status" value="1"/>
</dbReference>
<proteinExistence type="predicted"/>
<keyword evidence="3" id="KW-0548">Nucleotidyltransferase</keyword>
<feature type="region of interest" description="Disordered" evidence="8">
    <location>
        <begin position="441"/>
        <end position="468"/>
    </location>
</feature>
<dbReference type="GeneID" id="109425569"/>
<keyword evidence="6" id="KW-0378">Hydrolase</keyword>
<dbReference type="SUPFAM" id="SSF50630">
    <property type="entry name" value="Acid proteases"/>
    <property type="match status" value="1"/>
</dbReference>
<dbReference type="EnsemblMetazoa" id="AALFPA23_013295.R19250">
    <property type="protein sequence ID" value="AALFPA23_013295.P19250"/>
    <property type="gene ID" value="AALFPA23_013295"/>
</dbReference>
<dbReference type="Pfam" id="PF17921">
    <property type="entry name" value="Integrase_H2C2"/>
    <property type="match status" value="1"/>
</dbReference>
<keyword evidence="2" id="KW-0808">Transferase</keyword>
<dbReference type="InterPro" id="IPR012337">
    <property type="entry name" value="RNaseH-like_sf"/>
</dbReference>
<keyword evidence="12" id="KW-1185">Reference proteome</keyword>
<dbReference type="PROSITE" id="PS50878">
    <property type="entry name" value="RT_POL"/>
    <property type="match status" value="1"/>
</dbReference>
<dbReference type="Gene3D" id="3.10.10.10">
    <property type="entry name" value="HIV Type 1 Reverse Transcriptase, subunit A, domain 1"/>
    <property type="match status" value="1"/>
</dbReference>
<accession>A0ABM1YYN8</accession>
<keyword evidence="5" id="KW-0255">Endonuclease</keyword>
<reference evidence="12" key="1">
    <citation type="journal article" date="2015" name="Proc. Natl. Acad. Sci. U.S.A.">
        <title>Genome sequence of the Asian Tiger mosquito, Aedes albopictus, reveals insights into its biology, genetics, and evolution.</title>
        <authorList>
            <person name="Chen X.G."/>
            <person name="Jiang X."/>
            <person name="Gu J."/>
            <person name="Xu M."/>
            <person name="Wu Y."/>
            <person name="Deng Y."/>
            <person name="Zhang C."/>
            <person name="Bonizzoni M."/>
            <person name="Dermauw W."/>
            <person name="Vontas J."/>
            <person name="Armbruster P."/>
            <person name="Huang X."/>
            <person name="Yang Y."/>
            <person name="Zhang H."/>
            <person name="He W."/>
            <person name="Peng H."/>
            <person name="Liu Y."/>
            <person name="Wu K."/>
            <person name="Chen J."/>
            <person name="Lirakis M."/>
            <person name="Topalis P."/>
            <person name="Van Leeuwen T."/>
            <person name="Hall A.B."/>
            <person name="Jiang X."/>
            <person name="Thorpe C."/>
            <person name="Mueller R.L."/>
            <person name="Sun C."/>
            <person name="Waterhouse R.M."/>
            <person name="Yan G."/>
            <person name="Tu Z.J."/>
            <person name="Fang X."/>
            <person name="James A.A."/>
        </authorList>
    </citation>
    <scope>NUCLEOTIDE SEQUENCE [LARGE SCALE GENOMIC DNA]</scope>
    <source>
        <strain evidence="12">Foshan</strain>
    </source>
</reference>
<dbReference type="InterPro" id="IPR001878">
    <property type="entry name" value="Znf_CCHC"/>
</dbReference>
<dbReference type="InterPro" id="IPR001584">
    <property type="entry name" value="Integrase_cat-core"/>
</dbReference>
<dbReference type="PROSITE" id="PS50994">
    <property type="entry name" value="INTEGRASE"/>
    <property type="match status" value="1"/>
</dbReference>
<feature type="compositionally biased region" description="Polar residues" evidence="8">
    <location>
        <begin position="1320"/>
        <end position="1331"/>
    </location>
</feature>
<evidence type="ECO:0000256" key="3">
    <source>
        <dbReference type="ARBA" id="ARBA00022695"/>
    </source>
</evidence>
<feature type="domain" description="Integrase catalytic" evidence="10">
    <location>
        <begin position="1055"/>
        <end position="1208"/>
    </location>
</feature>
<dbReference type="Gene3D" id="3.30.70.270">
    <property type="match status" value="2"/>
</dbReference>
<sequence>MGDFLVVADVIRTLGLQMQAFEYASHTDDVGIEWCKWLRSFETMIRASRITDDDWKRDLLLHYAGPSVQQLFETLPDLPDSDMRGPLVNIEQYTPNMTSYEEATSKLNAFFLPKENATYERHLLRQMKQKAGESIDAFTVRLRIQAERCGFGEKVEENVKDQIIQTCQSTNLRRELLKRGDATLEEVLQVAKIFETVAQQEKSFSGIEQKPPASEVNKIEVNTFAKRNRFAEPMRVECHRCGYFGHMARDDKCPARGKSCNKCGGRDHFAKKCRKRKYPAESSAKRDLGRQERIDNDSRKPGSKDLSTVKHIVEAETEYVFNVTTPDGNGELQCVIGGVLTSVVIDSGSKYNLLSESVWASLKSRKVMVSGQTKEVSKVFKAYGGNELPVIGAFTAIVQLGDHSRPAEFYVVQGSGKILIGRDTATEMGVLKISTSVNKVDAGPPATAENQPSTTVERPSNINEPPSSHLGTIKDMIVDIPINPEVTPVIQPYRRIPVALENLVDRKIDELLAQGVIEKVNEPSKWVSPMVVVPKGDDVRICVDMRRANEAVARENHPLPTIEDFLPHLAKAKVFSRLDVKNAFHQVEISQKSREITTFITRRGLYRYTRLMFGINCAPELFQKIMEQILCGCEGCVNFIDDVIVFGADQEEHDARLQMVLRRMSDMNVLLNNSKCVYGVTELKFLGHFLSDNGITPDSDKLESIKNFREPKTAEETRSFLGLVNYVGKFIPNLATLTEPLRQLTRHQSKFVWNREHQTAFEELKRHLMNPCTLGYFDGDDRTQLIADASPVGLGAVLIQINDKGPRIISYASRSLTDVEKRYAQIEKEALALVWAVERFHYYLFGRSFDLITDHKPLEAIFGPKSKPCARIERWVVRLLTYKGRVIYRPGKSNIADPLSRLAVTSEQSGKPFEEYTEHYVNWVAINAAPVALKLTEIEQESERDEAIKAVGIGLQQGEWCEAATPFKLFCSELCFAGKILLRGTRMVIPENLRARTLDLAHEGHPGMTIMKQRLRAKVWWPKLDTQVEKYVKGCRGCALVAAPAPPEPMKRKELPSQPWQHVAIDFLGPLPSGHYLFVVVDYFSRYIEVEIMKKTDSTETIKRLSTIFARFGLPVTVTADNGPQFTSEEFRNYCESSNIKLISTTPYWPQQNGEVERQNRSILKRLSISQATNTDWVSELNKYLLMYRSSPHSTTGKTPSEMLFGYNIRDKVPSINQPKEIDEETADRDREKKEKGKLYADERRNAKPNSITEGDKVLVKRMTKPNKLATTFEPVVYDVIKRKGGDVVVASEDTGTAYRRHVSHLQRVIGEGEPGGTCVNPSNLQGSGATKRSAVDLPETESRSKRPTRQPGYLRDYV</sequence>
<feature type="region of interest" description="Disordered" evidence="8">
    <location>
        <begin position="280"/>
        <end position="307"/>
    </location>
</feature>
<dbReference type="InterPro" id="IPR043502">
    <property type="entry name" value="DNA/RNA_pol_sf"/>
</dbReference>
<evidence type="ECO:0000256" key="7">
    <source>
        <dbReference type="ARBA" id="ARBA00022918"/>
    </source>
</evidence>
<dbReference type="InterPro" id="IPR036397">
    <property type="entry name" value="RNaseH_sf"/>
</dbReference>
<dbReference type="RefSeq" id="XP_062716381.1">
    <property type="nucleotide sequence ID" value="XM_062860397.1"/>
</dbReference>
<dbReference type="Gene3D" id="3.30.420.10">
    <property type="entry name" value="Ribonuclease H-like superfamily/Ribonuclease H"/>
    <property type="match status" value="1"/>
</dbReference>
<evidence type="ECO:0000313" key="11">
    <source>
        <dbReference type="EnsemblMetazoa" id="AALFPA23_013295.P19250"/>
    </source>
</evidence>
<dbReference type="Pfam" id="PF00665">
    <property type="entry name" value="rve"/>
    <property type="match status" value="1"/>
</dbReference>
<feature type="domain" description="Reverse transcriptase" evidence="9">
    <location>
        <begin position="514"/>
        <end position="725"/>
    </location>
</feature>
<dbReference type="Gene3D" id="1.10.340.70">
    <property type="match status" value="1"/>
</dbReference>
<dbReference type="EC" id="2.7.7.49" evidence="1"/>
<keyword evidence="4" id="KW-0540">Nuclease</keyword>
<dbReference type="InterPro" id="IPR043128">
    <property type="entry name" value="Rev_trsase/Diguanyl_cyclase"/>
</dbReference>
<dbReference type="CDD" id="cd00303">
    <property type="entry name" value="retropepsin_like"/>
    <property type="match status" value="1"/>
</dbReference>
<feature type="region of interest" description="Disordered" evidence="8">
    <location>
        <begin position="1215"/>
        <end position="1237"/>
    </location>
</feature>
<dbReference type="Gene3D" id="4.10.60.10">
    <property type="entry name" value="Zinc finger, CCHC-type"/>
    <property type="match status" value="1"/>
</dbReference>
<dbReference type="Proteomes" id="UP000069940">
    <property type="component" value="Unassembled WGS sequence"/>
</dbReference>
<protein>
    <recommendedName>
        <fullName evidence="1">RNA-directed DNA polymerase</fullName>
        <ecNumber evidence="1">2.7.7.49</ecNumber>
    </recommendedName>
</protein>
<dbReference type="InterPro" id="IPR036875">
    <property type="entry name" value="Znf_CCHC_sf"/>
</dbReference>
<evidence type="ECO:0000256" key="4">
    <source>
        <dbReference type="ARBA" id="ARBA00022722"/>
    </source>
</evidence>
<feature type="region of interest" description="Disordered" evidence="8">
    <location>
        <begin position="1310"/>
        <end position="1359"/>
    </location>
</feature>
<evidence type="ECO:0000259" key="10">
    <source>
        <dbReference type="PROSITE" id="PS50994"/>
    </source>
</evidence>
<dbReference type="Gene3D" id="2.40.70.10">
    <property type="entry name" value="Acid Proteases"/>
    <property type="match status" value="1"/>
</dbReference>
<dbReference type="SUPFAM" id="SSF57756">
    <property type="entry name" value="Retrovirus zinc finger-like domains"/>
    <property type="match status" value="1"/>
</dbReference>
<evidence type="ECO:0000256" key="2">
    <source>
        <dbReference type="ARBA" id="ARBA00022679"/>
    </source>
</evidence>
<dbReference type="Pfam" id="PF00078">
    <property type="entry name" value="RVT_1"/>
    <property type="match status" value="1"/>
</dbReference>
<dbReference type="InterPro" id="IPR050951">
    <property type="entry name" value="Retrovirus_Pol_polyprotein"/>
</dbReference>
<dbReference type="InterPro" id="IPR021109">
    <property type="entry name" value="Peptidase_aspartic_dom_sf"/>
</dbReference>
<dbReference type="InterPro" id="IPR041373">
    <property type="entry name" value="RT_RNaseH"/>
</dbReference>
<evidence type="ECO:0000256" key="6">
    <source>
        <dbReference type="ARBA" id="ARBA00022801"/>
    </source>
</evidence>
<feature type="compositionally biased region" description="Basic and acidic residues" evidence="8">
    <location>
        <begin position="283"/>
        <end position="307"/>
    </location>
</feature>
<name>A0ABM1YYN8_AEDAL</name>
<dbReference type="CDD" id="cd01647">
    <property type="entry name" value="RT_LTR"/>
    <property type="match status" value="1"/>
</dbReference>
<evidence type="ECO:0000256" key="1">
    <source>
        <dbReference type="ARBA" id="ARBA00012493"/>
    </source>
</evidence>
<evidence type="ECO:0000259" key="9">
    <source>
        <dbReference type="PROSITE" id="PS50878"/>
    </source>
</evidence>
<evidence type="ECO:0000256" key="8">
    <source>
        <dbReference type="SAM" id="MobiDB-lite"/>
    </source>
</evidence>